<reference evidence="4" key="1">
    <citation type="submission" date="2012-12" db="EMBL/GenBank/DDBJ databases">
        <authorList>
            <person name="Hellsten U."/>
            <person name="Grimwood J."/>
            <person name="Chapman J.A."/>
            <person name="Shapiro H."/>
            <person name="Aerts A."/>
            <person name="Otillar R.P."/>
            <person name="Terry A.Y."/>
            <person name="Boore J.L."/>
            <person name="Simakov O."/>
            <person name="Marletaz F."/>
            <person name="Cho S.-J."/>
            <person name="Edsinger-Gonzales E."/>
            <person name="Havlak P."/>
            <person name="Kuo D.-H."/>
            <person name="Larsson T."/>
            <person name="Lv J."/>
            <person name="Arendt D."/>
            <person name="Savage R."/>
            <person name="Osoegawa K."/>
            <person name="de Jong P."/>
            <person name="Lindberg D.R."/>
            <person name="Seaver E.C."/>
            <person name="Weisblat D.A."/>
            <person name="Putnam N.H."/>
            <person name="Grigoriev I.V."/>
            <person name="Rokhsar D.S."/>
        </authorList>
    </citation>
    <scope>NUCLEOTIDE SEQUENCE</scope>
    <source>
        <strain evidence="4">I ESC-2004</strain>
    </source>
</reference>
<feature type="domain" description="Reverse transcriptase" evidence="1">
    <location>
        <begin position="1"/>
        <end position="97"/>
    </location>
</feature>
<keyword evidence="4" id="KW-1185">Reference proteome</keyword>
<sequence length="97" mass="10882">MILRTAVITATIGVRQGSSTSCFLFTLVVNDLIRNFKERCAPDGFLGWLHSPMLMDDTIILATSRQRANEKIGVLREFCRTSGLITNESKTQFMVIN</sequence>
<accession>R7V8V8</accession>
<feature type="non-terminal residue" evidence="2">
    <location>
        <position position="97"/>
    </location>
</feature>
<gene>
    <name evidence="2" type="ORF">CAPTEDRAFT_104428</name>
</gene>
<reference evidence="3" key="3">
    <citation type="submission" date="2015-06" db="UniProtKB">
        <authorList>
            <consortium name="EnsemblMetazoa"/>
        </authorList>
    </citation>
    <scope>IDENTIFICATION</scope>
</reference>
<dbReference type="InterPro" id="IPR043502">
    <property type="entry name" value="DNA/RNA_pol_sf"/>
</dbReference>
<dbReference type="EMBL" id="AMQN01004562">
    <property type="status" value="NOT_ANNOTATED_CDS"/>
    <property type="molecule type" value="Genomic_DNA"/>
</dbReference>
<name>R7V8V8_CAPTE</name>
<organism evidence="2">
    <name type="scientific">Capitella teleta</name>
    <name type="common">Polychaete worm</name>
    <dbReference type="NCBI Taxonomy" id="283909"/>
    <lineage>
        <taxon>Eukaryota</taxon>
        <taxon>Metazoa</taxon>
        <taxon>Spiralia</taxon>
        <taxon>Lophotrochozoa</taxon>
        <taxon>Annelida</taxon>
        <taxon>Polychaeta</taxon>
        <taxon>Sedentaria</taxon>
        <taxon>Scolecida</taxon>
        <taxon>Capitellidae</taxon>
        <taxon>Capitella</taxon>
    </lineage>
</organism>
<proteinExistence type="predicted"/>
<protein>
    <recommendedName>
        <fullName evidence="1">Reverse transcriptase domain-containing protein</fullName>
    </recommendedName>
</protein>
<dbReference type="Pfam" id="PF00078">
    <property type="entry name" value="RVT_1"/>
    <property type="match status" value="1"/>
</dbReference>
<evidence type="ECO:0000313" key="3">
    <source>
        <dbReference type="EnsemblMetazoa" id="CapteP104428"/>
    </source>
</evidence>
<dbReference type="OrthoDB" id="6150661at2759"/>
<dbReference type="HOGENOM" id="CLU_2352530_0_0_1"/>
<dbReference type="Proteomes" id="UP000014760">
    <property type="component" value="Unassembled WGS sequence"/>
</dbReference>
<dbReference type="EnsemblMetazoa" id="CapteT104428">
    <property type="protein sequence ID" value="CapteP104428"/>
    <property type="gene ID" value="CapteG104428"/>
</dbReference>
<reference evidence="2 4" key="2">
    <citation type="journal article" date="2013" name="Nature">
        <title>Insights into bilaterian evolution from three spiralian genomes.</title>
        <authorList>
            <person name="Simakov O."/>
            <person name="Marletaz F."/>
            <person name="Cho S.J."/>
            <person name="Edsinger-Gonzales E."/>
            <person name="Havlak P."/>
            <person name="Hellsten U."/>
            <person name="Kuo D.H."/>
            <person name="Larsson T."/>
            <person name="Lv J."/>
            <person name="Arendt D."/>
            <person name="Savage R."/>
            <person name="Osoegawa K."/>
            <person name="de Jong P."/>
            <person name="Grimwood J."/>
            <person name="Chapman J.A."/>
            <person name="Shapiro H."/>
            <person name="Aerts A."/>
            <person name="Otillar R.P."/>
            <person name="Terry A.Y."/>
            <person name="Boore J.L."/>
            <person name="Grigoriev I.V."/>
            <person name="Lindberg D.R."/>
            <person name="Seaver E.C."/>
            <person name="Weisblat D.A."/>
            <person name="Putnam N.H."/>
            <person name="Rokhsar D.S."/>
        </authorList>
    </citation>
    <scope>NUCLEOTIDE SEQUENCE</scope>
    <source>
        <strain evidence="2 4">I ESC-2004</strain>
    </source>
</reference>
<dbReference type="InterPro" id="IPR000477">
    <property type="entry name" value="RT_dom"/>
</dbReference>
<evidence type="ECO:0000259" key="1">
    <source>
        <dbReference type="PROSITE" id="PS50878"/>
    </source>
</evidence>
<evidence type="ECO:0000313" key="2">
    <source>
        <dbReference type="EMBL" id="ELU15273.1"/>
    </source>
</evidence>
<dbReference type="AlphaFoldDB" id="R7V8V8"/>
<evidence type="ECO:0000313" key="4">
    <source>
        <dbReference type="Proteomes" id="UP000014760"/>
    </source>
</evidence>
<dbReference type="EMBL" id="KB293867">
    <property type="protein sequence ID" value="ELU15273.1"/>
    <property type="molecule type" value="Genomic_DNA"/>
</dbReference>
<dbReference type="SUPFAM" id="SSF56672">
    <property type="entry name" value="DNA/RNA polymerases"/>
    <property type="match status" value="1"/>
</dbReference>
<dbReference type="PROSITE" id="PS50878">
    <property type="entry name" value="RT_POL"/>
    <property type="match status" value="1"/>
</dbReference>